<keyword evidence="8" id="KW-0732">Signal</keyword>
<reference evidence="10 11" key="1">
    <citation type="submission" date="2024-09" db="EMBL/GenBank/DDBJ databases">
        <authorList>
            <person name="Sun Q."/>
            <person name="Mori K."/>
        </authorList>
    </citation>
    <scope>NUCLEOTIDE SEQUENCE [LARGE SCALE GENOMIC DNA]</scope>
    <source>
        <strain evidence="10 11">CCM 7957</strain>
    </source>
</reference>
<dbReference type="PROSITE" id="PS52029">
    <property type="entry name" value="LD_TPASE"/>
    <property type="match status" value="1"/>
</dbReference>
<sequence>MGFTRLRNRRGFRATMAVSTLAAAAVALSACGASYSDVVHASGEFTDMVKPAISVTNEAGTPLDKDAVGVQPGKPIVVKASEGALSKVTIPKADGKPLKGTFSDDNATWTSTEPFGYGRSYTVTAEAVGVGGQTTTKQGFTTQAPNNLTQAYILPGKGEDVGIAQTVGVRFDEPIPNRKAAQDAIKITTNPEVKGAFYWISDSEVRWRPEHFFKPGTKVDIAVNTYGIDLGNGMFGQENVKSNFTVKRAMELFADDRTKTVVIKEDGKVIRTMPTSFGKPGHDTPNGIYMIGDRVDHIIMDSSTYGVPTSAAEGYRTPVDWAVQMSYSGIYLHGAPWSVWAQGNTNTSHGCLNLSPEDAQWLVRNTLRGDPVTVRYTGGETLSGYDGLGDWNIPWSTWLKGNATDNS</sequence>
<keyword evidence="3 7" id="KW-0133">Cell shape</keyword>
<dbReference type="CDD" id="cd16913">
    <property type="entry name" value="YkuD_like"/>
    <property type="match status" value="1"/>
</dbReference>
<dbReference type="Pfam" id="PF17964">
    <property type="entry name" value="Big_10"/>
    <property type="match status" value="1"/>
</dbReference>
<dbReference type="Gene3D" id="2.60.40.3780">
    <property type="match status" value="1"/>
</dbReference>
<dbReference type="EMBL" id="JBHLWV010000024">
    <property type="protein sequence ID" value="MFC0315918.1"/>
    <property type="molecule type" value="Genomic_DNA"/>
</dbReference>
<keyword evidence="4 7" id="KW-0573">Peptidoglycan synthesis</keyword>
<keyword evidence="11" id="KW-1185">Reference proteome</keyword>
<protein>
    <submittedName>
        <fullName evidence="10">Ig-like domain-containing protein</fullName>
    </submittedName>
</protein>
<feature type="chain" id="PRO_5045651712" evidence="8">
    <location>
        <begin position="33"/>
        <end position="407"/>
    </location>
</feature>
<keyword evidence="5" id="KW-0012">Acyltransferase</keyword>
<dbReference type="InterPro" id="IPR038063">
    <property type="entry name" value="Transpep_catalytic_dom"/>
</dbReference>
<organism evidence="10 11">
    <name type="scientific">Gordonia phosphorivorans</name>
    <dbReference type="NCBI Taxonomy" id="1056982"/>
    <lineage>
        <taxon>Bacteria</taxon>
        <taxon>Bacillati</taxon>
        <taxon>Actinomycetota</taxon>
        <taxon>Actinomycetes</taxon>
        <taxon>Mycobacteriales</taxon>
        <taxon>Gordoniaceae</taxon>
        <taxon>Gordonia</taxon>
    </lineage>
</organism>
<evidence type="ECO:0000259" key="9">
    <source>
        <dbReference type="PROSITE" id="PS52029"/>
    </source>
</evidence>
<dbReference type="PANTHER" id="PTHR30582:SF2">
    <property type="entry name" value="L,D-TRANSPEPTIDASE YCIB-RELATED"/>
    <property type="match status" value="1"/>
</dbReference>
<dbReference type="SUPFAM" id="SSF141523">
    <property type="entry name" value="L,D-transpeptidase catalytic domain-like"/>
    <property type="match status" value="1"/>
</dbReference>
<gene>
    <name evidence="10" type="ORF">ACFFJD_13775</name>
</gene>
<evidence type="ECO:0000313" key="10">
    <source>
        <dbReference type="EMBL" id="MFC0315918.1"/>
    </source>
</evidence>
<dbReference type="Gene3D" id="2.60.40.3710">
    <property type="match status" value="1"/>
</dbReference>
<name>A0ABV6HAJ7_9ACTN</name>
<evidence type="ECO:0000256" key="1">
    <source>
        <dbReference type="ARBA" id="ARBA00004752"/>
    </source>
</evidence>
<feature type="active site" description="Nucleophile" evidence="7">
    <location>
        <position position="351"/>
    </location>
</feature>
<dbReference type="Gene3D" id="2.40.440.10">
    <property type="entry name" value="L,D-transpeptidase catalytic domain-like"/>
    <property type="match status" value="1"/>
</dbReference>
<dbReference type="InterPro" id="IPR041280">
    <property type="entry name" value="Big_10"/>
</dbReference>
<dbReference type="CDD" id="cd13432">
    <property type="entry name" value="LDT_IgD_like_2"/>
    <property type="match status" value="1"/>
</dbReference>
<comment type="pathway">
    <text evidence="1 7">Cell wall biogenesis; peptidoglycan biosynthesis.</text>
</comment>
<evidence type="ECO:0000256" key="4">
    <source>
        <dbReference type="ARBA" id="ARBA00022984"/>
    </source>
</evidence>
<dbReference type="Proteomes" id="UP001589783">
    <property type="component" value="Unassembled WGS sequence"/>
</dbReference>
<evidence type="ECO:0000256" key="7">
    <source>
        <dbReference type="PROSITE-ProRule" id="PRU01373"/>
    </source>
</evidence>
<evidence type="ECO:0000313" key="11">
    <source>
        <dbReference type="Proteomes" id="UP001589783"/>
    </source>
</evidence>
<dbReference type="Pfam" id="PF03734">
    <property type="entry name" value="YkuD"/>
    <property type="match status" value="1"/>
</dbReference>
<feature type="active site" description="Proton donor/acceptor" evidence="7">
    <location>
        <position position="333"/>
    </location>
</feature>
<dbReference type="InterPro" id="IPR005490">
    <property type="entry name" value="LD_TPept_cat_dom"/>
</dbReference>
<keyword evidence="2" id="KW-0808">Transferase</keyword>
<feature type="domain" description="L,D-TPase catalytic" evidence="9">
    <location>
        <begin position="250"/>
        <end position="375"/>
    </location>
</feature>
<dbReference type="InterPro" id="IPR050979">
    <property type="entry name" value="LD-transpeptidase"/>
</dbReference>
<dbReference type="RefSeq" id="WP_382365095.1">
    <property type="nucleotide sequence ID" value="NZ_JBHLWV010000024.1"/>
</dbReference>
<evidence type="ECO:0000256" key="5">
    <source>
        <dbReference type="ARBA" id="ARBA00023315"/>
    </source>
</evidence>
<comment type="caution">
    <text evidence="10">The sequence shown here is derived from an EMBL/GenBank/DDBJ whole genome shotgun (WGS) entry which is preliminary data.</text>
</comment>
<evidence type="ECO:0000256" key="2">
    <source>
        <dbReference type="ARBA" id="ARBA00022679"/>
    </source>
</evidence>
<dbReference type="PROSITE" id="PS51257">
    <property type="entry name" value="PROKAR_LIPOPROTEIN"/>
    <property type="match status" value="1"/>
</dbReference>
<evidence type="ECO:0000256" key="8">
    <source>
        <dbReference type="SAM" id="SignalP"/>
    </source>
</evidence>
<proteinExistence type="predicted"/>
<feature type="signal peptide" evidence="8">
    <location>
        <begin position="1"/>
        <end position="32"/>
    </location>
</feature>
<accession>A0ABV6HAJ7</accession>
<keyword evidence="6 7" id="KW-0961">Cell wall biogenesis/degradation</keyword>
<dbReference type="PANTHER" id="PTHR30582">
    <property type="entry name" value="L,D-TRANSPEPTIDASE"/>
    <property type="match status" value="1"/>
</dbReference>
<evidence type="ECO:0000256" key="6">
    <source>
        <dbReference type="ARBA" id="ARBA00023316"/>
    </source>
</evidence>
<evidence type="ECO:0000256" key="3">
    <source>
        <dbReference type="ARBA" id="ARBA00022960"/>
    </source>
</evidence>